<dbReference type="HOGENOM" id="CLU_646057_0_0_1"/>
<gene>
    <name evidence="2" type="ORF">LOTGIDRAFT_162030</name>
</gene>
<name>V4AHY1_LOTGI</name>
<dbReference type="RefSeq" id="XP_009056216.1">
    <property type="nucleotide sequence ID" value="XM_009057968.1"/>
</dbReference>
<dbReference type="OrthoDB" id="413122at2759"/>
<dbReference type="Proteomes" id="UP000030746">
    <property type="component" value="Unassembled WGS sequence"/>
</dbReference>
<protein>
    <submittedName>
        <fullName evidence="2">Uncharacterized protein</fullName>
    </submittedName>
</protein>
<keyword evidence="3" id="KW-1185">Reference proteome</keyword>
<feature type="region of interest" description="Disordered" evidence="1">
    <location>
        <begin position="359"/>
        <end position="425"/>
    </location>
</feature>
<dbReference type="GeneID" id="20238879"/>
<dbReference type="AlphaFoldDB" id="V4AHY1"/>
<accession>V4AHY1</accession>
<dbReference type="KEGG" id="lgi:LOTGIDRAFT_162030"/>
<dbReference type="STRING" id="225164.V4AHY1"/>
<evidence type="ECO:0000313" key="3">
    <source>
        <dbReference type="Proteomes" id="UP000030746"/>
    </source>
</evidence>
<reference evidence="2 3" key="1">
    <citation type="journal article" date="2013" name="Nature">
        <title>Insights into bilaterian evolution from three spiralian genomes.</title>
        <authorList>
            <person name="Simakov O."/>
            <person name="Marletaz F."/>
            <person name="Cho S.J."/>
            <person name="Edsinger-Gonzales E."/>
            <person name="Havlak P."/>
            <person name="Hellsten U."/>
            <person name="Kuo D.H."/>
            <person name="Larsson T."/>
            <person name="Lv J."/>
            <person name="Arendt D."/>
            <person name="Savage R."/>
            <person name="Osoegawa K."/>
            <person name="de Jong P."/>
            <person name="Grimwood J."/>
            <person name="Chapman J.A."/>
            <person name="Shapiro H."/>
            <person name="Aerts A."/>
            <person name="Otillar R.P."/>
            <person name="Terry A.Y."/>
            <person name="Boore J.L."/>
            <person name="Grigoriev I.V."/>
            <person name="Lindberg D.R."/>
            <person name="Seaver E.C."/>
            <person name="Weisblat D.A."/>
            <person name="Putnam N.H."/>
            <person name="Rokhsar D.S."/>
        </authorList>
    </citation>
    <scope>NUCLEOTIDE SEQUENCE [LARGE SCALE GENOMIC DNA]</scope>
</reference>
<evidence type="ECO:0000256" key="1">
    <source>
        <dbReference type="SAM" id="MobiDB-lite"/>
    </source>
</evidence>
<sequence>MEELIKYMNKIFKKNQLSEAYEAYTDFDRYRCEPGVKMETYVLEFEKRYNKTKKFQMELPKSVLSFKLLDNANLDDSEIPLLLSKTSMKEAAVKLELENDVAEIFGNAVNLQCTDAGHYCIELQQCDVPVKEIFINSEEKGNLTSKYKIIEKLHKQFAHPSSDRLKSLLKDSGMYDIDYQKCIDELSQTCNICKLYKRSPPRPVVCLLSASEFNEAVAMDLKKWKDGIGGGFGIPKSFLADNGVLSDKPPALEGCTINKTFAQHLNDLHSGRRAFVAAESAERIRRALRHQIRATNELFHQGDKVYFKLDDSSKWRGPGRVIGQDDKIVFVRYGSVYVQVPTCCLLHVGNEFADNKNNEDTGDISLQPINTDEPVKSGNSSNQNMVDDDENDDKILTVENIAPEPAVENQPATDNIEHDNTVQLP</sequence>
<feature type="compositionally biased region" description="Basic and acidic residues" evidence="1">
    <location>
        <begin position="415"/>
        <end position="425"/>
    </location>
</feature>
<dbReference type="CTD" id="20238879"/>
<dbReference type="EMBL" id="KB201977">
    <property type="protein sequence ID" value="ESO93006.1"/>
    <property type="molecule type" value="Genomic_DNA"/>
</dbReference>
<evidence type="ECO:0000313" key="2">
    <source>
        <dbReference type="EMBL" id="ESO93006.1"/>
    </source>
</evidence>
<proteinExistence type="predicted"/>
<organism evidence="2 3">
    <name type="scientific">Lottia gigantea</name>
    <name type="common">Giant owl limpet</name>
    <dbReference type="NCBI Taxonomy" id="225164"/>
    <lineage>
        <taxon>Eukaryota</taxon>
        <taxon>Metazoa</taxon>
        <taxon>Spiralia</taxon>
        <taxon>Lophotrochozoa</taxon>
        <taxon>Mollusca</taxon>
        <taxon>Gastropoda</taxon>
        <taxon>Patellogastropoda</taxon>
        <taxon>Lottioidea</taxon>
        <taxon>Lottiidae</taxon>
        <taxon>Lottia</taxon>
    </lineage>
</organism>